<dbReference type="PANTHER" id="PTHR45621">
    <property type="entry name" value="OS01G0588500 PROTEIN-RELATED"/>
    <property type="match status" value="1"/>
</dbReference>
<evidence type="ECO:0000313" key="2">
    <source>
        <dbReference type="Proteomes" id="UP000626092"/>
    </source>
</evidence>
<dbReference type="Proteomes" id="UP000626092">
    <property type="component" value="Unassembled WGS sequence"/>
</dbReference>
<dbReference type="OrthoDB" id="1365930at2759"/>
<accession>A0A834G9C6</accession>
<name>A0A834G9C6_RHOSS</name>
<reference evidence="1" key="1">
    <citation type="submission" date="2019-11" db="EMBL/GenBank/DDBJ databases">
        <authorList>
            <person name="Liu Y."/>
            <person name="Hou J."/>
            <person name="Li T.-Q."/>
            <person name="Guan C.-H."/>
            <person name="Wu X."/>
            <person name="Wu H.-Z."/>
            <person name="Ling F."/>
            <person name="Zhang R."/>
            <person name="Shi X.-G."/>
            <person name="Ren J.-P."/>
            <person name="Chen E.-F."/>
            <person name="Sun J.-M."/>
        </authorList>
    </citation>
    <scope>NUCLEOTIDE SEQUENCE</scope>
    <source>
        <strain evidence="1">Adult_tree_wgs_1</strain>
        <tissue evidence="1">Leaves</tissue>
    </source>
</reference>
<dbReference type="Gene3D" id="1.10.510.10">
    <property type="entry name" value="Transferase(Phosphotransferase) domain 1"/>
    <property type="match status" value="1"/>
</dbReference>
<protein>
    <recommendedName>
        <fullName evidence="3">Protein kinase domain-containing protein</fullName>
    </recommendedName>
</protein>
<sequence length="153" mass="17175">MVTVIYSSSIILDEYITGYHHACSVPDDQLPVKPNQTKQNRDLCPNQLLVKNDMCCFVVLLVEMLTGSRAPERLSQYGSLGWVEPYLADRKKLTIIMDSRLKGKYPPEAALGIAHLALNCLRAYLETRPLMKEVLKTLERINASNEKPLGASN</sequence>
<comment type="caution">
    <text evidence="1">The sequence shown here is derived from an EMBL/GenBank/DDBJ whole genome shotgun (WGS) entry which is preliminary data.</text>
</comment>
<dbReference type="SUPFAM" id="SSF56112">
    <property type="entry name" value="Protein kinase-like (PK-like)"/>
    <property type="match status" value="1"/>
</dbReference>
<dbReference type="AlphaFoldDB" id="A0A834G9C6"/>
<dbReference type="InterPro" id="IPR011009">
    <property type="entry name" value="Kinase-like_dom_sf"/>
</dbReference>
<organism evidence="1 2">
    <name type="scientific">Rhododendron simsii</name>
    <name type="common">Sims's rhododendron</name>
    <dbReference type="NCBI Taxonomy" id="118357"/>
    <lineage>
        <taxon>Eukaryota</taxon>
        <taxon>Viridiplantae</taxon>
        <taxon>Streptophyta</taxon>
        <taxon>Embryophyta</taxon>
        <taxon>Tracheophyta</taxon>
        <taxon>Spermatophyta</taxon>
        <taxon>Magnoliopsida</taxon>
        <taxon>eudicotyledons</taxon>
        <taxon>Gunneridae</taxon>
        <taxon>Pentapetalae</taxon>
        <taxon>asterids</taxon>
        <taxon>Ericales</taxon>
        <taxon>Ericaceae</taxon>
        <taxon>Ericoideae</taxon>
        <taxon>Rhodoreae</taxon>
        <taxon>Rhododendron</taxon>
    </lineage>
</organism>
<proteinExistence type="predicted"/>
<dbReference type="InterPro" id="IPR050823">
    <property type="entry name" value="Plant_Ser_Thr_Prot_Kinase"/>
</dbReference>
<evidence type="ECO:0000313" key="1">
    <source>
        <dbReference type="EMBL" id="KAF7129244.1"/>
    </source>
</evidence>
<dbReference type="EMBL" id="WJXA01000010">
    <property type="protein sequence ID" value="KAF7129244.1"/>
    <property type="molecule type" value="Genomic_DNA"/>
</dbReference>
<gene>
    <name evidence="1" type="ORF">RHSIM_Rhsim10G0052900</name>
</gene>
<evidence type="ECO:0008006" key="3">
    <source>
        <dbReference type="Google" id="ProtNLM"/>
    </source>
</evidence>
<keyword evidence="2" id="KW-1185">Reference proteome</keyword>